<reference evidence="1" key="1">
    <citation type="submission" date="2022-10" db="EMBL/GenBank/DDBJ databases">
        <title>Hoeflea sp. G2-23, isolated from marine algae.</title>
        <authorList>
            <person name="Kristyanto S."/>
            <person name="Kim J.M."/>
            <person name="Jeon C.O."/>
        </authorList>
    </citation>
    <scope>NUCLEOTIDE SEQUENCE</scope>
    <source>
        <strain evidence="1">G2-23</strain>
    </source>
</reference>
<protein>
    <submittedName>
        <fullName evidence="1">Uncharacterized protein</fullName>
    </submittedName>
</protein>
<name>A0ABT3Z6I8_9HYPH</name>
<accession>A0ABT3Z6I8</accession>
<organism evidence="1 2">
    <name type="scientific">Hoeflea algicola</name>
    <dbReference type="NCBI Taxonomy" id="2983763"/>
    <lineage>
        <taxon>Bacteria</taxon>
        <taxon>Pseudomonadati</taxon>
        <taxon>Pseudomonadota</taxon>
        <taxon>Alphaproteobacteria</taxon>
        <taxon>Hyphomicrobiales</taxon>
        <taxon>Rhizobiaceae</taxon>
        <taxon>Hoeflea</taxon>
    </lineage>
</organism>
<dbReference type="EMBL" id="JAOVZR010000001">
    <property type="protein sequence ID" value="MCY0147380.1"/>
    <property type="molecule type" value="Genomic_DNA"/>
</dbReference>
<keyword evidence="2" id="KW-1185">Reference proteome</keyword>
<dbReference type="Proteomes" id="UP001073227">
    <property type="component" value="Unassembled WGS sequence"/>
</dbReference>
<comment type="caution">
    <text evidence="1">The sequence shown here is derived from an EMBL/GenBank/DDBJ whole genome shotgun (WGS) entry which is preliminary data.</text>
</comment>
<proteinExistence type="predicted"/>
<evidence type="ECO:0000313" key="2">
    <source>
        <dbReference type="Proteomes" id="UP001073227"/>
    </source>
</evidence>
<dbReference type="RefSeq" id="WP_267652986.1">
    <property type="nucleotide sequence ID" value="NZ_JAOVZR010000001.1"/>
</dbReference>
<evidence type="ECO:0000313" key="1">
    <source>
        <dbReference type="EMBL" id="MCY0147380.1"/>
    </source>
</evidence>
<gene>
    <name evidence="1" type="ORF">OEG84_06560</name>
</gene>
<sequence length="68" mass="7030">MPQRSPAGLGAHLSDSGNRSMALLSNGRKIQTSTLGKTADLAPFVNIISLAIRARAAAQIPAFEQLAG</sequence>